<evidence type="ECO:0000313" key="7">
    <source>
        <dbReference type="Proteomes" id="UP000792457"/>
    </source>
</evidence>
<comment type="caution">
    <text evidence="6">The sequence shown here is derived from an EMBL/GenBank/DDBJ whole genome shotgun (WGS) entry which is preliminary data.</text>
</comment>
<evidence type="ECO:0000256" key="3">
    <source>
        <dbReference type="ARBA" id="ARBA00022833"/>
    </source>
</evidence>
<evidence type="ECO:0000256" key="1">
    <source>
        <dbReference type="ARBA" id="ARBA00022723"/>
    </source>
</evidence>
<organism evidence="6 7">
    <name type="scientific">Ladona fulva</name>
    <name type="common">Scarce chaser dragonfly</name>
    <name type="synonym">Libellula fulva</name>
    <dbReference type="NCBI Taxonomy" id="123851"/>
    <lineage>
        <taxon>Eukaryota</taxon>
        <taxon>Metazoa</taxon>
        <taxon>Ecdysozoa</taxon>
        <taxon>Arthropoda</taxon>
        <taxon>Hexapoda</taxon>
        <taxon>Insecta</taxon>
        <taxon>Pterygota</taxon>
        <taxon>Palaeoptera</taxon>
        <taxon>Odonata</taxon>
        <taxon>Epiprocta</taxon>
        <taxon>Anisoptera</taxon>
        <taxon>Libelluloidea</taxon>
        <taxon>Libellulidae</taxon>
        <taxon>Ladona</taxon>
    </lineage>
</organism>
<dbReference type="InterPro" id="IPR003656">
    <property type="entry name" value="Znf_BED"/>
</dbReference>
<keyword evidence="7" id="KW-1185">Reference proteome</keyword>
<dbReference type="GO" id="GO:1990837">
    <property type="term" value="F:sequence-specific double-stranded DNA binding"/>
    <property type="evidence" value="ECO:0007669"/>
    <property type="project" value="TreeGrafter"/>
</dbReference>
<dbReference type="PANTHER" id="PTHR34396:SF25">
    <property type="entry name" value="BOUNDARY ELEMENT ASSOCIATED FACTOR"/>
    <property type="match status" value="1"/>
</dbReference>
<dbReference type="PROSITE" id="PS50808">
    <property type="entry name" value="ZF_BED"/>
    <property type="match status" value="1"/>
</dbReference>
<feature type="domain" description="BED-type" evidence="5">
    <location>
        <begin position="33"/>
        <end position="83"/>
    </location>
</feature>
<reference evidence="6" key="2">
    <citation type="submission" date="2017-10" db="EMBL/GenBank/DDBJ databases">
        <title>Ladona fulva Genome sequencing and assembly.</title>
        <authorList>
            <person name="Murali S."/>
            <person name="Richards S."/>
            <person name="Bandaranaike D."/>
            <person name="Bellair M."/>
            <person name="Blankenburg K."/>
            <person name="Chao H."/>
            <person name="Dinh H."/>
            <person name="Doddapaneni H."/>
            <person name="Dugan-Rocha S."/>
            <person name="Elkadiri S."/>
            <person name="Gnanaolivu R."/>
            <person name="Hernandez B."/>
            <person name="Skinner E."/>
            <person name="Javaid M."/>
            <person name="Lee S."/>
            <person name="Li M."/>
            <person name="Ming W."/>
            <person name="Munidasa M."/>
            <person name="Muniz J."/>
            <person name="Nguyen L."/>
            <person name="Hughes D."/>
            <person name="Osuji N."/>
            <person name="Pu L.-L."/>
            <person name="Puazo M."/>
            <person name="Qu C."/>
            <person name="Quiroz J."/>
            <person name="Raj R."/>
            <person name="Weissenberger G."/>
            <person name="Xin Y."/>
            <person name="Zou X."/>
            <person name="Han Y."/>
            <person name="Worley K."/>
            <person name="Muzny D."/>
            <person name="Gibbs R."/>
        </authorList>
    </citation>
    <scope>NUCLEOTIDE SEQUENCE</scope>
    <source>
        <strain evidence="6">Sampled in the wild</strain>
    </source>
</reference>
<keyword evidence="1" id="KW-0479">Metal-binding</keyword>
<evidence type="ECO:0000256" key="4">
    <source>
        <dbReference type="PROSITE-ProRule" id="PRU00027"/>
    </source>
</evidence>
<dbReference type="Pfam" id="PF02892">
    <property type="entry name" value="zf-BED"/>
    <property type="match status" value="1"/>
</dbReference>
<dbReference type="InterPro" id="IPR036236">
    <property type="entry name" value="Znf_C2H2_sf"/>
</dbReference>
<dbReference type="EMBL" id="KZ308910">
    <property type="protein sequence ID" value="KAG8235444.1"/>
    <property type="molecule type" value="Genomic_DNA"/>
</dbReference>
<proteinExistence type="predicted"/>
<dbReference type="InterPro" id="IPR053031">
    <property type="entry name" value="Cuticle_assoc_protein"/>
</dbReference>
<dbReference type="GO" id="GO:0006357">
    <property type="term" value="P:regulation of transcription by RNA polymerase II"/>
    <property type="evidence" value="ECO:0007669"/>
    <property type="project" value="TreeGrafter"/>
</dbReference>
<gene>
    <name evidence="6" type="ORF">J437_LFUL015792</name>
</gene>
<keyword evidence="2 4" id="KW-0863">Zinc-finger</keyword>
<dbReference type="Proteomes" id="UP000792457">
    <property type="component" value="Unassembled WGS sequence"/>
</dbReference>
<reference evidence="6" key="1">
    <citation type="submission" date="2013-04" db="EMBL/GenBank/DDBJ databases">
        <authorList>
            <person name="Qu J."/>
            <person name="Murali S.C."/>
            <person name="Bandaranaike D."/>
            <person name="Bellair M."/>
            <person name="Blankenburg K."/>
            <person name="Chao H."/>
            <person name="Dinh H."/>
            <person name="Doddapaneni H."/>
            <person name="Downs B."/>
            <person name="Dugan-Rocha S."/>
            <person name="Elkadiri S."/>
            <person name="Gnanaolivu R.D."/>
            <person name="Hernandez B."/>
            <person name="Javaid M."/>
            <person name="Jayaseelan J.C."/>
            <person name="Lee S."/>
            <person name="Li M."/>
            <person name="Ming W."/>
            <person name="Munidasa M."/>
            <person name="Muniz J."/>
            <person name="Nguyen L."/>
            <person name="Ongeri F."/>
            <person name="Osuji N."/>
            <person name="Pu L.-L."/>
            <person name="Puazo M."/>
            <person name="Qu C."/>
            <person name="Quiroz J."/>
            <person name="Raj R."/>
            <person name="Weissenberger G."/>
            <person name="Xin Y."/>
            <person name="Zou X."/>
            <person name="Han Y."/>
            <person name="Richards S."/>
            <person name="Worley K."/>
            <person name="Muzny D."/>
            <person name="Gibbs R."/>
        </authorList>
    </citation>
    <scope>NUCLEOTIDE SEQUENCE</scope>
    <source>
        <strain evidence="6">Sampled in the wild</strain>
    </source>
</reference>
<dbReference type="AlphaFoldDB" id="A0A8K0P9D5"/>
<evidence type="ECO:0000313" key="6">
    <source>
        <dbReference type="EMBL" id="KAG8235444.1"/>
    </source>
</evidence>
<dbReference type="GO" id="GO:0005634">
    <property type="term" value="C:nucleus"/>
    <property type="evidence" value="ECO:0007669"/>
    <property type="project" value="TreeGrafter"/>
</dbReference>
<evidence type="ECO:0000259" key="5">
    <source>
        <dbReference type="PROSITE" id="PS50808"/>
    </source>
</evidence>
<name>A0A8K0P9D5_LADFU</name>
<protein>
    <recommendedName>
        <fullName evidence="5">BED-type domain-containing protein</fullName>
    </recommendedName>
</protein>
<dbReference type="PANTHER" id="PTHR34396">
    <property type="entry name" value="OS03G0264950 PROTEIN-RELATED"/>
    <property type="match status" value="1"/>
</dbReference>
<dbReference type="OrthoDB" id="1607513at2759"/>
<dbReference type="SUPFAM" id="SSF140996">
    <property type="entry name" value="Hermes dimerisation domain"/>
    <property type="match status" value="1"/>
</dbReference>
<accession>A0A8K0P9D5</accession>
<sequence length="245" mass="27580">MPPAPAAHESAAGPPQPPLLCSEKFTMSFAKKRKTSEIWNFFKEVDTNFASCNICKTKLSYKTSTSNLKKHMLSKYPTVELSVSRIHQIRTRNCISRTFPLSTVMMKNPHHCQMCGISHSATSSQSPISSLSAGILQQDLSTSMNTNQSIKATQKKQTSLTTFSTFNKITNRSKEVIDQKLLMLFVKDFQPLSIVEDCGFKHFIYALNPANRYRGRPYLGLYFQHCMKNAYVILGKLLNLVNPSA</sequence>
<dbReference type="SUPFAM" id="SSF57667">
    <property type="entry name" value="beta-beta-alpha zinc fingers"/>
    <property type="match status" value="1"/>
</dbReference>
<dbReference type="GO" id="GO:0008270">
    <property type="term" value="F:zinc ion binding"/>
    <property type="evidence" value="ECO:0007669"/>
    <property type="project" value="UniProtKB-KW"/>
</dbReference>
<dbReference type="SMART" id="SM00614">
    <property type="entry name" value="ZnF_BED"/>
    <property type="match status" value="1"/>
</dbReference>
<evidence type="ECO:0000256" key="2">
    <source>
        <dbReference type="ARBA" id="ARBA00022771"/>
    </source>
</evidence>
<keyword evidence="3" id="KW-0862">Zinc</keyword>